<evidence type="ECO:0000256" key="4">
    <source>
        <dbReference type="ARBA" id="ARBA00022692"/>
    </source>
</evidence>
<reference evidence="8 9" key="1">
    <citation type="submission" date="2019-12" db="EMBL/GenBank/DDBJ databases">
        <title>Comparative genomics gives insights into the taxonomy of the Azoarcus-Aromatoleum group and reveals separate origins of nif in the plant-associated Azoarcus and non-plant-associated Aromatoleum sub-groups.</title>
        <authorList>
            <person name="Lafos M."/>
            <person name="Maluk M."/>
            <person name="Batista M."/>
            <person name="Junghare M."/>
            <person name="Carmona M."/>
            <person name="Faoro H."/>
            <person name="Cruz L.M."/>
            <person name="Battistoni F."/>
            <person name="De Souza E."/>
            <person name="Pedrosa F."/>
            <person name="Chen W.-M."/>
            <person name="Poole P.S."/>
            <person name="Dixon R.A."/>
            <person name="James E.K."/>
        </authorList>
    </citation>
    <scope>NUCLEOTIDE SEQUENCE [LARGE SCALE GENOMIC DNA]</scope>
    <source>
        <strain evidence="8 9">22Lin</strain>
    </source>
</reference>
<evidence type="ECO:0000256" key="2">
    <source>
        <dbReference type="ARBA" id="ARBA00006228"/>
    </source>
</evidence>
<comment type="similarity">
    <text evidence="2">Belongs to the CPA3 antiporters (TC 2.A.63) subunit E family.</text>
</comment>
<evidence type="ECO:0000256" key="6">
    <source>
        <dbReference type="ARBA" id="ARBA00023136"/>
    </source>
</evidence>
<comment type="subcellular location">
    <subcellularLocation>
        <location evidence="1">Cell membrane</location>
        <topology evidence="1">Multi-pass membrane protein</topology>
    </subcellularLocation>
</comment>
<organism evidence="8 9">
    <name type="scientific">Aromatoleum diolicum</name>
    <dbReference type="NCBI Taxonomy" id="75796"/>
    <lineage>
        <taxon>Bacteria</taxon>
        <taxon>Pseudomonadati</taxon>
        <taxon>Pseudomonadota</taxon>
        <taxon>Betaproteobacteria</taxon>
        <taxon>Rhodocyclales</taxon>
        <taxon>Rhodocyclaceae</taxon>
        <taxon>Aromatoleum</taxon>
    </lineage>
</organism>
<feature type="transmembrane region" description="Helical" evidence="7">
    <location>
        <begin position="70"/>
        <end position="93"/>
    </location>
</feature>
<dbReference type="Proteomes" id="UP000648984">
    <property type="component" value="Unassembled WGS sequence"/>
</dbReference>
<comment type="caution">
    <text evidence="8">The sequence shown here is derived from an EMBL/GenBank/DDBJ whole genome shotgun (WGS) entry which is preliminary data.</text>
</comment>
<protein>
    <submittedName>
        <fullName evidence="8">Na+/H+ antiporter subunit E</fullName>
    </submittedName>
</protein>
<keyword evidence="5 7" id="KW-1133">Transmembrane helix</keyword>
<gene>
    <name evidence="8" type="ORF">GPA25_00740</name>
</gene>
<evidence type="ECO:0000256" key="3">
    <source>
        <dbReference type="ARBA" id="ARBA00022475"/>
    </source>
</evidence>
<sequence>MMLRDSRDSFAARWLPHPVLSIVLTAMWVLLLNSVTVGGVLLGIALGVVIPAITIRFWPRRPPLRSYRKVAAYVLLVMWDILVANVHVAWLILFRPVSKLRTRWVCVPLDLESPEAITVFAGTITMTPGTVSCDLAADGRCLLVHCLDAPDAELAVQEMKARYEARLKEIFQ</sequence>
<keyword evidence="4 7" id="KW-0812">Transmembrane</keyword>
<evidence type="ECO:0000256" key="7">
    <source>
        <dbReference type="SAM" id="Phobius"/>
    </source>
</evidence>
<feature type="transmembrane region" description="Helical" evidence="7">
    <location>
        <begin position="37"/>
        <end position="58"/>
    </location>
</feature>
<feature type="transmembrane region" description="Helical" evidence="7">
    <location>
        <begin position="12"/>
        <end position="31"/>
    </location>
</feature>
<dbReference type="PANTHER" id="PTHR34584:SF1">
    <property type="entry name" value="NA(+)_H(+) ANTIPORTER SUBUNIT E1"/>
    <property type="match status" value="1"/>
</dbReference>
<keyword evidence="6 7" id="KW-0472">Membrane</keyword>
<dbReference type="RefSeq" id="WP_169258429.1">
    <property type="nucleotide sequence ID" value="NZ_WTVQ01000001.1"/>
</dbReference>
<evidence type="ECO:0000313" key="9">
    <source>
        <dbReference type="Proteomes" id="UP000648984"/>
    </source>
</evidence>
<dbReference type="NCBIfam" id="NF006518">
    <property type="entry name" value="PRK08965.1-2"/>
    <property type="match status" value="1"/>
</dbReference>
<proteinExistence type="inferred from homology"/>
<accession>A0ABX1Q4S1</accession>
<evidence type="ECO:0000256" key="5">
    <source>
        <dbReference type="ARBA" id="ARBA00022989"/>
    </source>
</evidence>
<dbReference type="Pfam" id="PF01899">
    <property type="entry name" value="MNHE"/>
    <property type="match status" value="1"/>
</dbReference>
<dbReference type="InterPro" id="IPR002758">
    <property type="entry name" value="Cation_antiport_E"/>
</dbReference>
<evidence type="ECO:0000313" key="8">
    <source>
        <dbReference type="EMBL" id="NMG73278.1"/>
    </source>
</evidence>
<dbReference type="EMBL" id="WTVQ01000001">
    <property type="protein sequence ID" value="NMG73278.1"/>
    <property type="molecule type" value="Genomic_DNA"/>
</dbReference>
<keyword evidence="9" id="KW-1185">Reference proteome</keyword>
<keyword evidence="3" id="KW-1003">Cell membrane</keyword>
<dbReference type="PANTHER" id="PTHR34584">
    <property type="entry name" value="NA(+)/H(+) ANTIPORTER SUBUNIT E1"/>
    <property type="match status" value="1"/>
</dbReference>
<evidence type="ECO:0000256" key="1">
    <source>
        <dbReference type="ARBA" id="ARBA00004651"/>
    </source>
</evidence>
<dbReference type="PIRSF" id="PIRSF019239">
    <property type="entry name" value="MrpE"/>
    <property type="match status" value="1"/>
</dbReference>
<name>A0ABX1Q4S1_9RHOO</name>